<keyword evidence="4" id="KW-1185">Reference proteome</keyword>
<protein>
    <recommendedName>
        <fullName evidence="5">DUF4355 domain-containing protein</fullName>
    </recommendedName>
</protein>
<evidence type="ECO:0008006" key="5">
    <source>
        <dbReference type="Google" id="ProtNLM"/>
    </source>
</evidence>
<evidence type="ECO:0000313" key="3">
    <source>
        <dbReference type="EMBL" id="MDF0591661.1"/>
    </source>
</evidence>
<sequence>MTDDEKKFTQADVDRIVQERLNREKAKYADYEDLKRENEDLKAKIAEAETAGKAATLENLKQKVVTDLKLPPSLAGRLQGSTEEELKVDGAKLLKELGPREPVGGGGSPPGESVKPLTREAVKKMTPDQVIANMDQIKSQLKEGSLR</sequence>
<evidence type="ECO:0000313" key="4">
    <source>
        <dbReference type="Proteomes" id="UP001220010"/>
    </source>
</evidence>
<dbReference type="RefSeq" id="WP_316967388.1">
    <property type="nucleotide sequence ID" value="NZ_JARFPK010000054.1"/>
</dbReference>
<proteinExistence type="predicted"/>
<feature type="compositionally biased region" description="Basic and acidic residues" evidence="2">
    <location>
        <begin position="117"/>
        <end position="126"/>
    </location>
</feature>
<name>A0ABT5XAB9_9EURY</name>
<keyword evidence="1" id="KW-0175">Coiled coil</keyword>
<feature type="coiled-coil region" evidence="1">
    <location>
        <begin position="21"/>
        <end position="58"/>
    </location>
</feature>
<organism evidence="3 4">
    <name type="scientific">Candidatus Methanocrinis natronophilus</name>
    <dbReference type="NCBI Taxonomy" id="3033396"/>
    <lineage>
        <taxon>Archaea</taxon>
        <taxon>Methanobacteriati</taxon>
        <taxon>Methanobacteriota</taxon>
        <taxon>Stenosarchaea group</taxon>
        <taxon>Methanomicrobia</taxon>
        <taxon>Methanotrichales</taxon>
        <taxon>Methanotrichaceae</taxon>
        <taxon>Methanocrinis</taxon>
    </lineage>
</organism>
<evidence type="ECO:0000256" key="1">
    <source>
        <dbReference type="SAM" id="Coils"/>
    </source>
</evidence>
<reference evidence="3 4" key="1">
    <citation type="submission" date="2023-03" db="EMBL/GenBank/DDBJ databases">
        <title>WGS of Methanotrichaceae archaeon Mx.</title>
        <authorList>
            <person name="Sorokin D.Y."/>
            <person name="Merkel A.Y."/>
        </authorList>
    </citation>
    <scope>NUCLEOTIDE SEQUENCE [LARGE SCALE GENOMIC DNA]</scope>
    <source>
        <strain evidence="3 4">Mx</strain>
    </source>
</reference>
<evidence type="ECO:0000256" key="2">
    <source>
        <dbReference type="SAM" id="MobiDB-lite"/>
    </source>
</evidence>
<comment type="caution">
    <text evidence="3">The sequence shown here is derived from an EMBL/GenBank/DDBJ whole genome shotgun (WGS) entry which is preliminary data.</text>
</comment>
<accession>A0ABT5XAB9</accession>
<dbReference type="Proteomes" id="UP001220010">
    <property type="component" value="Unassembled WGS sequence"/>
</dbReference>
<dbReference type="EMBL" id="JARFPK010000054">
    <property type="protein sequence ID" value="MDF0591661.1"/>
    <property type="molecule type" value="Genomic_DNA"/>
</dbReference>
<feature type="region of interest" description="Disordered" evidence="2">
    <location>
        <begin position="97"/>
        <end position="147"/>
    </location>
</feature>
<gene>
    <name evidence="3" type="ORF">P0O15_10875</name>
</gene>